<feature type="domain" description="TehB/YeaR-like" evidence="1">
    <location>
        <begin position="12"/>
        <end position="87"/>
    </location>
</feature>
<dbReference type="Gene3D" id="2.60.120.10">
    <property type="entry name" value="Jelly Rolls"/>
    <property type="match status" value="1"/>
</dbReference>
<dbReference type="AlphaFoldDB" id="A0A081NEE6"/>
<evidence type="ECO:0000259" key="1">
    <source>
        <dbReference type="Pfam" id="PF09313"/>
    </source>
</evidence>
<comment type="caution">
    <text evidence="2">The sequence shown here is derived from an EMBL/GenBank/DDBJ whole genome shotgun (WGS) entry which is preliminary data.</text>
</comment>
<dbReference type="Proteomes" id="UP000028073">
    <property type="component" value="Unassembled WGS sequence"/>
</dbReference>
<accession>A0A081NEE6</accession>
<organism evidence="2 3">
    <name type="scientific">Endozoicomonas numazuensis</name>
    <dbReference type="NCBI Taxonomy" id="1137799"/>
    <lineage>
        <taxon>Bacteria</taxon>
        <taxon>Pseudomonadati</taxon>
        <taxon>Pseudomonadota</taxon>
        <taxon>Gammaproteobacteria</taxon>
        <taxon>Oceanospirillales</taxon>
        <taxon>Endozoicomonadaceae</taxon>
        <taxon>Endozoicomonas</taxon>
    </lineage>
</organism>
<keyword evidence="3" id="KW-1185">Reference proteome</keyword>
<dbReference type="EMBL" id="JOKH01000004">
    <property type="protein sequence ID" value="KEQ16819.1"/>
    <property type="molecule type" value="Genomic_DNA"/>
</dbReference>
<evidence type="ECO:0000313" key="2">
    <source>
        <dbReference type="EMBL" id="KEQ16819.1"/>
    </source>
</evidence>
<dbReference type="CDD" id="cd02208">
    <property type="entry name" value="cupin_RmlC-like"/>
    <property type="match status" value="1"/>
</dbReference>
<reference evidence="2 3" key="1">
    <citation type="submission" date="2014-06" db="EMBL/GenBank/DDBJ databases">
        <title>Whole Genome Sequences of Three Symbiotic Endozoicomonas Bacteria.</title>
        <authorList>
            <person name="Neave M.J."/>
            <person name="Apprill A."/>
            <person name="Voolstra C.R."/>
        </authorList>
    </citation>
    <scope>NUCLEOTIDE SEQUENCE [LARGE SCALE GENOMIC DNA]</scope>
    <source>
        <strain evidence="2 3">DSM 25634</strain>
    </source>
</reference>
<sequence length="91" mass="10215">MNSLPDHVMAYKKTPVFTQGSMPPGLLKTHKTKQGVWGVLSVLEGSVVFCPEQEDAKKIKLSAGDQWVIQPDQEHHLELDGLVSCYVEFYK</sequence>
<proteinExistence type="predicted"/>
<dbReference type="SUPFAM" id="SSF51197">
    <property type="entry name" value="Clavaminate synthase-like"/>
    <property type="match status" value="1"/>
</dbReference>
<gene>
    <name evidence="2" type="ORF">GZ78_19300</name>
</gene>
<dbReference type="InterPro" id="IPR014710">
    <property type="entry name" value="RmlC-like_jellyroll"/>
</dbReference>
<dbReference type="Pfam" id="PF09313">
    <property type="entry name" value="TehB-like"/>
    <property type="match status" value="1"/>
</dbReference>
<evidence type="ECO:0000313" key="3">
    <source>
        <dbReference type="Proteomes" id="UP000028073"/>
    </source>
</evidence>
<dbReference type="eggNOG" id="COG3615">
    <property type="taxonomic scope" value="Bacteria"/>
</dbReference>
<dbReference type="InterPro" id="IPR015392">
    <property type="entry name" value="TehB/YeaR-like_dom"/>
</dbReference>
<name>A0A081NEE6_9GAMM</name>
<protein>
    <recommendedName>
        <fullName evidence="1">TehB/YeaR-like domain-containing protein</fullName>
    </recommendedName>
</protein>